<dbReference type="SMART" id="SM01052">
    <property type="entry name" value="CAP_GLY"/>
    <property type="match status" value="1"/>
</dbReference>
<dbReference type="Pfam" id="PF01302">
    <property type="entry name" value="CAP_GLY"/>
    <property type="match status" value="1"/>
</dbReference>
<keyword evidence="3" id="KW-0418">Kinase</keyword>
<dbReference type="GO" id="GO:0005524">
    <property type="term" value="F:ATP binding"/>
    <property type="evidence" value="ECO:0007669"/>
    <property type="project" value="UniProtKB-UniRule"/>
</dbReference>
<dbReference type="PANTHER" id="PTHR44329:SF298">
    <property type="entry name" value="MIXED LINEAGE KINASE DOMAIN-LIKE PROTEIN"/>
    <property type="match status" value="1"/>
</dbReference>
<keyword evidence="1" id="KW-0808">Transferase</keyword>
<evidence type="ECO:0000313" key="9">
    <source>
        <dbReference type="EnsemblMetazoa" id="XP_019861498.1"/>
    </source>
</evidence>
<keyword evidence="4 5" id="KW-0067">ATP-binding</keyword>
<dbReference type="SUPFAM" id="SSF74924">
    <property type="entry name" value="Cap-Gly domain"/>
    <property type="match status" value="1"/>
</dbReference>
<feature type="coiled-coil region" evidence="6">
    <location>
        <begin position="147"/>
        <end position="226"/>
    </location>
</feature>
<evidence type="ECO:0000259" key="8">
    <source>
        <dbReference type="PROSITE" id="PS50245"/>
    </source>
</evidence>
<keyword evidence="10" id="KW-1185">Reference proteome</keyword>
<dbReference type="AlphaFoldDB" id="A0AAN0JWE9"/>
<evidence type="ECO:0000256" key="5">
    <source>
        <dbReference type="PROSITE-ProRule" id="PRU10141"/>
    </source>
</evidence>
<evidence type="ECO:0000313" key="10">
    <source>
        <dbReference type="Proteomes" id="UP000007879"/>
    </source>
</evidence>
<dbReference type="Proteomes" id="UP000007879">
    <property type="component" value="Unassembled WGS sequence"/>
</dbReference>
<name>A0AAN0JWE9_AMPQE</name>
<keyword evidence="2 5" id="KW-0547">Nucleotide-binding</keyword>
<dbReference type="InterPro" id="IPR017441">
    <property type="entry name" value="Protein_kinase_ATP_BS"/>
</dbReference>
<dbReference type="Pfam" id="PF07714">
    <property type="entry name" value="PK_Tyr_Ser-Thr"/>
    <property type="match status" value="1"/>
</dbReference>
<accession>A0AAN0JWE9</accession>
<dbReference type="EnsemblMetazoa" id="XM_020005939.1">
    <property type="protein sequence ID" value="XP_019861498.1"/>
    <property type="gene ID" value="LOC109589970"/>
</dbReference>
<dbReference type="InterPro" id="IPR000938">
    <property type="entry name" value="CAP-Gly_domain"/>
</dbReference>
<reference evidence="10" key="1">
    <citation type="journal article" date="2010" name="Nature">
        <title>The Amphimedon queenslandica genome and the evolution of animal complexity.</title>
        <authorList>
            <person name="Srivastava M."/>
            <person name="Simakov O."/>
            <person name="Chapman J."/>
            <person name="Fahey B."/>
            <person name="Gauthier M.E."/>
            <person name="Mitros T."/>
            <person name="Richards G.S."/>
            <person name="Conaco C."/>
            <person name="Dacre M."/>
            <person name="Hellsten U."/>
            <person name="Larroux C."/>
            <person name="Putnam N.H."/>
            <person name="Stanke M."/>
            <person name="Adamska M."/>
            <person name="Darling A."/>
            <person name="Degnan S.M."/>
            <person name="Oakley T.H."/>
            <person name="Plachetzki D.C."/>
            <person name="Zhai Y."/>
            <person name="Adamski M."/>
            <person name="Calcino A."/>
            <person name="Cummins S.F."/>
            <person name="Goodstein D.M."/>
            <person name="Harris C."/>
            <person name="Jackson D.J."/>
            <person name="Leys S.P."/>
            <person name="Shu S."/>
            <person name="Woodcroft B.J."/>
            <person name="Vervoort M."/>
            <person name="Kosik K.S."/>
            <person name="Manning G."/>
            <person name="Degnan B.M."/>
            <person name="Rokhsar D.S."/>
        </authorList>
    </citation>
    <scope>NUCLEOTIDE SEQUENCE [LARGE SCALE GENOMIC DNA]</scope>
</reference>
<feature type="binding site" evidence="5">
    <location>
        <position position="262"/>
    </location>
    <ligand>
        <name>ATP</name>
        <dbReference type="ChEBI" id="CHEBI:30616"/>
    </ligand>
</feature>
<dbReference type="GO" id="GO:0097527">
    <property type="term" value="P:necroptotic signaling pathway"/>
    <property type="evidence" value="ECO:0007669"/>
    <property type="project" value="TreeGrafter"/>
</dbReference>
<dbReference type="SUPFAM" id="SSF56112">
    <property type="entry name" value="Protein kinase-like (PK-like)"/>
    <property type="match status" value="1"/>
</dbReference>
<feature type="domain" description="CAP-Gly" evidence="8">
    <location>
        <begin position="20"/>
        <end position="63"/>
    </location>
</feature>
<dbReference type="InterPro" id="IPR051681">
    <property type="entry name" value="Ser/Thr_Kinases-Pseudokinases"/>
</dbReference>
<dbReference type="Gene3D" id="2.30.30.190">
    <property type="entry name" value="CAP Gly-rich-like domain"/>
    <property type="match status" value="1"/>
</dbReference>
<dbReference type="InterPro" id="IPR001245">
    <property type="entry name" value="Ser-Thr/Tyr_kinase_cat_dom"/>
</dbReference>
<evidence type="ECO:0000256" key="6">
    <source>
        <dbReference type="SAM" id="Coils"/>
    </source>
</evidence>
<dbReference type="GeneID" id="109589970"/>
<feature type="domain" description="Protein kinase" evidence="7">
    <location>
        <begin position="235"/>
        <end position="354"/>
    </location>
</feature>
<dbReference type="PANTHER" id="PTHR44329">
    <property type="entry name" value="SERINE/THREONINE-PROTEIN KINASE TNNI3K-RELATED"/>
    <property type="match status" value="1"/>
</dbReference>
<sequence length="354" mass="40586">MVRIDTVKGDPLYGVVKWIGPVPDYPGTIAGVEMEKPLRDCTDGTWRGIRFFTCPPGRGYFCPLNTLKQDTKYMDTTQSDAPPDFQSILTPDGTEIHISSVLEEDYPKDEHLLYADDNITEAMPPTSNIEWQEGLTTSKYINAQYSHDNLRKDHQQLQKSHDALTKNYQELQEINKRLRIALQKSQEENERLQEVNERLVQTQTELASKLNEVAKLQSSLQKLENNWKINRSEISLSRKELGRGGWGVIWMGEFRGQRVAVKQMHDVIKSEDNMDLLHREINTMSQLRHPNLLQFIGAVLDDDDDPLIITELMDTSLRKAYERKELTTDPGCRPVILSIMRDVAVGLNYTPLST</sequence>
<dbReference type="InterPro" id="IPR036859">
    <property type="entry name" value="CAP-Gly_dom_sf"/>
</dbReference>
<evidence type="ECO:0008006" key="11">
    <source>
        <dbReference type="Google" id="ProtNLM"/>
    </source>
</evidence>
<dbReference type="KEGG" id="aqu:109589970"/>
<dbReference type="InterPro" id="IPR011009">
    <property type="entry name" value="Kinase-like_dom_sf"/>
</dbReference>
<protein>
    <recommendedName>
        <fullName evidence="11">CAP-Gly domain-containing protein</fullName>
    </recommendedName>
</protein>
<organism evidence="9 10">
    <name type="scientific">Amphimedon queenslandica</name>
    <name type="common">Sponge</name>
    <dbReference type="NCBI Taxonomy" id="400682"/>
    <lineage>
        <taxon>Eukaryota</taxon>
        <taxon>Metazoa</taxon>
        <taxon>Porifera</taxon>
        <taxon>Demospongiae</taxon>
        <taxon>Heteroscleromorpha</taxon>
        <taxon>Haplosclerida</taxon>
        <taxon>Niphatidae</taxon>
        <taxon>Amphimedon</taxon>
    </lineage>
</organism>
<dbReference type="PROSITE" id="PS00107">
    <property type="entry name" value="PROTEIN_KINASE_ATP"/>
    <property type="match status" value="1"/>
</dbReference>
<dbReference type="FunFam" id="3.30.200.20:FF:000180">
    <property type="entry name" value="serine/threonine-protein kinase STY46-like"/>
    <property type="match status" value="1"/>
</dbReference>
<dbReference type="RefSeq" id="XP_019861498.1">
    <property type="nucleotide sequence ID" value="XM_020005939.1"/>
</dbReference>
<evidence type="ECO:0000256" key="2">
    <source>
        <dbReference type="ARBA" id="ARBA00022741"/>
    </source>
</evidence>
<evidence type="ECO:0000256" key="4">
    <source>
        <dbReference type="ARBA" id="ARBA00022840"/>
    </source>
</evidence>
<evidence type="ECO:0000256" key="3">
    <source>
        <dbReference type="ARBA" id="ARBA00022777"/>
    </source>
</evidence>
<proteinExistence type="predicted"/>
<dbReference type="Gene3D" id="3.30.200.20">
    <property type="entry name" value="Phosphorylase Kinase, domain 1"/>
    <property type="match status" value="1"/>
</dbReference>
<keyword evidence="6" id="KW-0175">Coiled coil</keyword>
<evidence type="ECO:0000259" key="7">
    <source>
        <dbReference type="PROSITE" id="PS50011"/>
    </source>
</evidence>
<dbReference type="GO" id="GO:0004672">
    <property type="term" value="F:protein kinase activity"/>
    <property type="evidence" value="ECO:0007669"/>
    <property type="project" value="InterPro"/>
</dbReference>
<dbReference type="InterPro" id="IPR000719">
    <property type="entry name" value="Prot_kinase_dom"/>
</dbReference>
<dbReference type="PROSITE" id="PS50245">
    <property type="entry name" value="CAP_GLY_2"/>
    <property type="match status" value="1"/>
</dbReference>
<dbReference type="PROSITE" id="PS50011">
    <property type="entry name" value="PROTEIN_KINASE_DOM"/>
    <property type="match status" value="1"/>
</dbReference>
<reference evidence="9" key="2">
    <citation type="submission" date="2024-06" db="UniProtKB">
        <authorList>
            <consortium name="EnsemblMetazoa"/>
        </authorList>
    </citation>
    <scope>IDENTIFICATION</scope>
</reference>
<evidence type="ECO:0000256" key="1">
    <source>
        <dbReference type="ARBA" id="ARBA00022679"/>
    </source>
</evidence>